<feature type="compositionally biased region" description="Pro residues" evidence="1">
    <location>
        <begin position="305"/>
        <end position="321"/>
    </location>
</feature>
<proteinExistence type="predicted"/>
<evidence type="ECO:0000313" key="4">
    <source>
        <dbReference type="Proteomes" id="UP000281738"/>
    </source>
</evidence>
<accession>A0A3N2CZM3</accession>
<organism evidence="3 4">
    <name type="scientific">Nocardioides aurantiacus</name>
    <dbReference type="NCBI Taxonomy" id="86796"/>
    <lineage>
        <taxon>Bacteria</taxon>
        <taxon>Bacillati</taxon>
        <taxon>Actinomycetota</taxon>
        <taxon>Actinomycetes</taxon>
        <taxon>Propionibacteriales</taxon>
        <taxon>Nocardioidaceae</taxon>
        <taxon>Nocardioides</taxon>
    </lineage>
</organism>
<evidence type="ECO:0000259" key="2">
    <source>
        <dbReference type="Pfam" id="PF09995"/>
    </source>
</evidence>
<dbReference type="InterPro" id="IPR018713">
    <property type="entry name" value="MPAB/Lcp_cat_dom"/>
</dbReference>
<dbReference type="GO" id="GO:0016491">
    <property type="term" value="F:oxidoreductase activity"/>
    <property type="evidence" value="ECO:0007669"/>
    <property type="project" value="InterPro"/>
</dbReference>
<dbReference type="InterPro" id="IPR046366">
    <property type="entry name" value="MPAB"/>
</dbReference>
<dbReference type="Proteomes" id="UP000281738">
    <property type="component" value="Unassembled WGS sequence"/>
</dbReference>
<reference evidence="3 4" key="1">
    <citation type="submission" date="2018-11" db="EMBL/GenBank/DDBJ databases">
        <title>Sequencing the genomes of 1000 actinobacteria strains.</title>
        <authorList>
            <person name="Klenk H.-P."/>
        </authorList>
    </citation>
    <scope>NUCLEOTIDE SEQUENCE [LARGE SCALE GENOMIC DNA]</scope>
    <source>
        <strain evidence="3 4">DSM 12652</strain>
    </source>
</reference>
<feature type="region of interest" description="Disordered" evidence="1">
    <location>
        <begin position="299"/>
        <end position="321"/>
    </location>
</feature>
<dbReference type="PANTHER" id="PTHR36124">
    <property type="match status" value="1"/>
</dbReference>
<keyword evidence="4" id="KW-1185">Reference proteome</keyword>
<dbReference type="EMBL" id="RKHO01000001">
    <property type="protein sequence ID" value="ROR92848.1"/>
    <property type="molecule type" value="Genomic_DNA"/>
</dbReference>
<name>A0A3N2CZM3_9ACTN</name>
<evidence type="ECO:0000313" key="3">
    <source>
        <dbReference type="EMBL" id="ROR92848.1"/>
    </source>
</evidence>
<dbReference type="RefSeq" id="WP_246003600.1">
    <property type="nucleotide sequence ID" value="NZ_RKHO01000001.1"/>
</dbReference>
<evidence type="ECO:0000256" key="1">
    <source>
        <dbReference type="SAM" id="MobiDB-lite"/>
    </source>
</evidence>
<dbReference type="PANTHER" id="PTHR36124:SF1">
    <property type="entry name" value="ER-BOUND OXYGENASE MPAB_MPAB'_RUBBER OXYGENASE CATALYTIC DOMAIN-CONTAINING PROTEIN"/>
    <property type="match status" value="1"/>
</dbReference>
<dbReference type="AlphaFoldDB" id="A0A3N2CZM3"/>
<feature type="domain" description="ER-bound oxygenase mpaB/mpaB'/Rubber oxygenase catalytic" evidence="2">
    <location>
        <begin position="58"/>
        <end position="252"/>
    </location>
</feature>
<comment type="caution">
    <text evidence="3">The sequence shown here is derived from an EMBL/GenBank/DDBJ whole genome shotgun (WGS) entry which is preliminary data.</text>
</comment>
<protein>
    <submittedName>
        <fullName evidence="3">Uncharacterized protein DUF2236</fullName>
    </submittedName>
</protein>
<sequence>MRRPHRRDRLPRMHWAQRSLELDPVADHREISLGVSAHDYPWDTVQALSFALFRTYAVPSIGSLLDRTGEFTGRVQKRYDDTGLLLEEVQRHGLTSSRGRSAVRRVNQMHAMYDISNEDMRYVLATFVVVPVRWITAYGFRPLTDHEVRAMTEYYRQLGRLMAIRDLPEDYAGFERLLEDHEAAHFGPDEGGRRVADATLELMTTFWPNRLLPARVVERLSFALMDEPLLRAFGYPLPTRAERRLVHAAMRLRARWLRHRPARSEPRWASDLGHFRTYPAGYDVAGLGTFAAGCPAHGAATAAAAPPPSEPAAGPTPPPVA</sequence>
<dbReference type="Pfam" id="PF09995">
    <property type="entry name" value="MPAB_Lcp_cat"/>
    <property type="match status" value="1"/>
</dbReference>
<gene>
    <name evidence="3" type="ORF">EDD33_3749</name>
</gene>